<comment type="subcellular location">
    <subcellularLocation>
        <location evidence="1">Cell membrane</location>
        <topology evidence="1">Multi-pass membrane protein</topology>
    </subcellularLocation>
</comment>
<dbReference type="SUPFAM" id="SSF103473">
    <property type="entry name" value="MFS general substrate transporter"/>
    <property type="match status" value="1"/>
</dbReference>
<dbReference type="InterPro" id="IPR020846">
    <property type="entry name" value="MFS_dom"/>
</dbReference>
<dbReference type="InterPro" id="IPR011701">
    <property type="entry name" value="MFS"/>
</dbReference>
<feature type="transmembrane region" description="Helical" evidence="6">
    <location>
        <begin position="355"/>
        <end position="374"/>
    </location>
</feature>
<keyword evidence="3 6" id="KW-0812">Transmembrane</keyword>
<dbReference type="STRING" id="1664694.A0A0N1HQD4"/>
<comment type="caution">
    <text evidence="8">The sequence shown here is derived from an EMBL/GenBank/DDBJ whole genome shotgun (WGS) entry which is preliminary data.</text>
</comment>
<dbReference type="Pfam" id="PF07690">
    <property type="entry name" value="MFS_1"/>
    <property type="match status" value="1"/>
</dbReference>
<feature type="transmembrane region" description="Helical" evidence="6">
    <location>
        <begin position="386"/>
        <end position="411"/>
    </location>
</feature>
<feature type="transmembrane region" description="Helical" evidence="6">
    <location>
        <begin position="423"/>
        <end position="441"/>
    </location>
</feature>
<dbReference type="GO" id="GO:0005886">
    <property type="term" value="C:plasma membrane"/>
    <property type="evidence" value="ECO:0007669"/>
    <property type="project" value="UniProtKB-SubCell"/>
</dbReference>
<dbReference type="Gene3D" id="1.20.1250.20">
    <property type="entry name" value="MFS general substrate transporter like domains"/>
    <property type="match status" value="1"/>
</dbReference>
<dbReference type="PANTHER" id="PTHR23502:SF38">
    <property type="entry name" value="POLYAMINE TRANSPORTER 4"/>
    <property type="match status" value="1"/>
</dbReference>
<dbReference type="CDD" id="cd17323">
    <property type="entry name" value="MFS_Tpo1_MDR_like"/>
    <property type="match status" value="1"/>
</dbReference>
<evidence type="ECO:0000256" key="5">
    <source>
        <dbReference type="ARBA" id="ARBA00023136"/>
    </source>
</evidence>
<dbReference type="PANTHER" id="PTHR23502">
    <property type="entry name" value="MAJOR FACILITATOR SUPERFAMILY"/>
    <property type="match status" value="1"/>
</dbReference>
<feature type="transmembrane region" description="Helical" evidence="6">
    <location>
        <begin position="447"/>
        <end position="468"/>
    </location>
</feature>
<name>A0A0N1HQD4_9EURO</name>
<gene>
    <name evidence="8" type="ORF">AB675_11452</name>
</gene>
<feature type="transmembrane region" description="Helical" evidence="6">
    <location>
        <begin position="266"/>
        <end position="292"/>
    </location>
</feature>
<keyword evidence="9" id="KW-1185">Reference proteome</keyword>
<keyword evidence="4 6" id="KW-1133">Transmembrane helix</keyword>
<keyword evidence="5 6" id="KW-0472">Membrane</keyword>
<dbReference type="FunFam" id="1.20.1250.20:FF:000082">
    <property type="entry name" value="MFS multidrug transporter, putative"/>
    <property type="match status" value="1"/>
</dbReference>
<feature type="transmembrane region" description="Helical" evidence="6">
    <location>
        <begin position="304"/>
        <end position="324"/>
    </location>
</feature>
<evidence type="ECO:0000256" key="1">
    <source>
        <dbReference type="ARBA" id="ARBA00004651"/>
    </source>
</evidence>
<dbReference type="VEuPathDB" id="FungiDB:AB675_11452"/>
<evidence type="ECO:0000313" key="9">
    <source>
        <dbReference type="Proteomes" id="UP000038010"/>
    </source>
</evidence>
<dbReference type="Proteomes" id="UP000038010">
    <property type="component" value="Unassembled WGS sequence"/>
</dbReference>
<dbReference type="OrthoDB" id="3936150at2759"/>
<feature type="transmembrane region" description="Helical" evidence="6">
    <location>
        <begin position="106"/>
        <end position="124"/>
    </location>
</feature>
<feature type="domain" description="Major facilitator superfamily (MFS) profile" evidence="7">
    <location>
        <begin position="41"/>
        <end position="484"/>
    </location>
</feature>
<accession>A0A0N1HQD4</accession>
<evidence type="ECO:0000256" key="4">
    <source>
        <dbReference type="ARBA" id="ARBA00022989"/>
    </source>
</evidence>
<feature type="transmembrane region" description="Helical" evidence="6">
    <location>
        <begin position="39"/>
        <end position="60"/>
    </location>
</feature>
<organism evidence="8 9">
    <name type="scientific">Cyphellophora attinorum</name>
    <dbReference type="NCBI Taxonomy" id="1664694"/>
    <lineage>
        <taxon>Eukaryota</taxon>
        <taxon>Fungi</taxon>
        <taxon>Dikarya</taxon>
        <taxon>Ascomycota</taxon>
        <taxon>Pezizomycotina</taxon>
        <taxon>Eurotiomycetes</taxon>
        <taxon>Chaetothyriomycetidae</taxon>
        <taxon>Chaetothyriales</taxon>
        <taxon>Cyphellophoraceae</taxon>
        <taxon>Cyphellophora</taxon>
    </lineage>
</organism>
<dbReference type="AlphaFoldDB" id="A0A0N1HQD4"/>
<dbReference type="RefSeq" id="XP_018000106.1">
    <property type="nucleotide sequence ID" value="XM_018140300.1"/>
</dbReference>
<dbReference type="EMBL" id="LFJN01000013">
    <property type="protein sequence ID" value="KPI40143.1"/>
    <property type="molecule type" value="Genomic_DNA"/>
</dbReference>
<reference evidence="8 9" key="1">
    <citation type="submission" date="2015-06" db="EMBL/GenBank/DDBJ databases">
        <title>Draft genome of the ant-associated black yeast Phialophora attae CBS 131958.</title>
        <authorList>
            <person name="Moreno L.F."/>
            <person name="Stielow B.J."/>
            <person name="de Hoog S."/>
            <person name="Vicente V.A."/>
            <person name="Weiss V.A."/>
            <person name="de Vries M."/>
            <person name="Cruz L.M."/>
            <person name="Souza E.M."/>
        </authorList>
    </citation>
    <scope>NUCLEOTIDE SEQUENCE [LARGE SCALE GENOMIC DNA]</scope>
    <source>
        <strain evidence="8 9">CBS 131958</strain>
    </source>
</reference>
<dbReference type="PROSITE" id="PS50850">
    <property type="entry name" value="MFS"/>
    <property type="match status" value="1"/>
</dbReference>
<feature type="transmembrane region" description="Helical" evidence="6">
    <location>
        <begin position="72"/>
        <end position="94"/>
    </location>
</feature>
<evidence type="ECO:0000259" key="7">
    <source>
        <dbReference type="PROSITE" id="PS50850"/>
    </source>
</evidence>
<evidence type="ECO:0000256" key="3">
    <source>
        <dbReference type="ARBA" id="ARBA00022692"/>
    </source>
</evidence>
<evidence type="ECO:0000256" key="6">
    <source>
        <dbReference type="SAM" id="Phobius"/>
    </source>
</evidence>
<dbReference type="InterPro" id="IPR036259">
    <property type="entry name" value="MFS_trans_sf"/>
</dbReference>
<feature type="transmembrane region" description="Helical" evidence="6">
    <location>
        <begin position="130"/>
        <end position="154"/>
    </location>
</feature>
<comment type="similarity">
    <text evidence="2">Belongs to the major facilitator superfamily.</text>
</comment>
<evidence type="ECO:0000313" key="8">
    <source>
        <dbReference type="EMBL" id="KPI40143.1"/>
    </source>
</evidence>
<proteinExistence type="inferred from homology"/>
<feature type="transmembrane region" description="Helical" evidence="6">
    <location>
        <begin position="166"/>
        <end position="189"/>
    </location>
</feature>
<dbReference type="GO" id="GO:0000297">
    <property type="term" value="F:spermine transmembrane transporter activity"/>
    <property type="evidence" value="ECO:0007669"/>
    <property type="project" value="TreeGrafter"/>
</dbReference>
<protein>
    <submittedName>
        <fullName evidence="8">Polyamine transporter 4</fullName>
    </submittedName>
</protein>
<dbReference type="GeneID" id="28732181"/>
<evidence type="ECO:0000256" key="2">
    <source>
        <dbReference type="ARBA" id="ARBA00008335"/>
    </source>
</evidence>
<feature type="transmembrane region" description="Helical" evidence="6">
    <location>
        <begin position="195"/>
        <end position="214"/>
    </location>
</feature>
<sequence>MTTKLADIDGEVATIRDCKDWNGEDDPDNARNWSRTRKVISTAVICLIGFNTTMGASIYAPGHEDVKREFGVSTTVSLLPLSSYSLGLAFGPMISSPLSETFGRKFVYLLTLPLFDIFVLGFGLSQSIGSLIACRFLAGMFAAPGVSVASATIADYIEPERRAFPLAFYYTIPFIGSAIGPLIGGFAVAERGWRWTAWIILIISAVFHPPALYLRESYKTIILQRLAKRLGVEGPSGPQRTVAETFKEFMRTTILRPLHMLLTEPLVGFICLYTGFQFALLYTFVVASPWVFQHYYGFSTSAQGLTFLGLIVGCLVAPCVLIAVDKFLYQPRLRRLRGGPELGAQYQKLPPEDRLFTALYGSLVLPVALFWFAWSAGRTHWLSPVVAQGVAMLGSILIYVPCNFFMLDVYGSKYGASSAGASSLSRYTLSAAFPLFVTQMYEKLGVGWATSLLGFVALGMAPIPWIFYWMGPRLRARSGYEHGT</sequence>
<dbReference type="GO" id="GO:0015606">
    <property type="term" value="F:spermidine transmembrane transporter activity"/>
    <property type="evidence" value="ECO:0007669"/>
    <property type="project" value="TreeGrafter"/>
</dbReference>